<dbReference type="EMBL" id="VUNR01000005">
    <property type="protein sequence ID" value="MSU08146.1"/>
    <property type="molecule type" value="Genomic_DNA"/>
</dbReference>
<protein>
    <recommendedName>
        <fullName evidence="3">Cellobiose phosphorylase</fullName>
    </recommendedName>
</protein>
<name>A0A6I2UH99_9FIRM</name>
<evidence type="ECO:0000313" key="1">
    <source>
        <dbReference type="EMBL" id="MSU08146.1"/>
    </source>
</evidence>
<sequence length="1117" mass="123790">MSNSKGVKGDFVILDGEKFYKLENYDRMDDFFMTITSSGDVWNFLWAKGGITAGRKNADHAIFQYGTADRIADYKYTTGSYTAIQVERADGVTLWEPFGRFLQGTGAAGIPEDGVQYNLYKNINGSKVIFEARNEALQLVFRYGWTSSRRFGLVKLAKLINMADKPQRVRVLDGARNIMPAIVDASLQNNMSVLVDAYKSTELDTESGLAMFALSSALTDRAEPNEALLANTCWFTTEDEVYISDGVIQDFAAGRKLTETDIIKGGRGSCFILHEAELAAGSEDSWASAFDHSLNAADVVKLKKVLADRKEAARLLAEDIGATDAELDRFIGEADGIQSTADEMACVHHRTNVIFNIMRGGFFANDGRIDVADFLAFVKQRSAAEYDKAARLLADMEESSEAAGEKSVAKKTLEGKIFAAADSQLTRLYMEYLPVIFSRRHGDPSRPWNKFNIALTDGDGNQVLNYEGNWRDIFQNWEALLISYPEYISNVVAKFVNAMTIDGFNPYRISREGIDWECPDPSDPWAQFGYWGDHQVIYLQKLLELLAGYDAALLDDYLSAKLFSTANVPYRLKSYEDICRDPRNSLIFDKALSDELLKKAKSLGTDQKLVQDKEGRVALVNLTAKLLQLVIAKAANLVPGGGVWMNTQRPEWNDANNALAGWGLSMVTVCYMERMLKFLTELYGHHGEAVYEIPATIAACMQDLKKLYAGAGMKAGNAVFADGVFADAGSRKAFTDAAGLIFQQERDSLYREYYGAESAQVSGNELKEFYGLVERLVAGTIACNKRADGLYHTYNTLKLAADGMEIEHLQEMLEGQVAVLSSGLLTSGEAVEICTALRHSGMYEERQNSYMLYPNKNLHCFLAKNRVCADRAKGLEAYLEQDLDGFYHFNACCQNEEKLTGWLETQPAMAAADREKLFALYEEVFNHHAFTGRSGTFYAYEGLGSIYWHMVAKLLVAVQENALRSLAADDGYGEKLKALYQEIKAGLGGSAKSPEVYGAFPFDAYSHTPYHKGACQPGMTGQVKEEILTRWGELGISIEAGCAVFKPQLLPEAEMGDASLGFTWCGVPVSYRRGAKKLAVSMADGTVQEFDGGVLPQEYSELLFSRSHAISRIEFSF</sequence>
<dbReference type="AlphaFoldDB" id="A0A6I2UH99"/>
<evidence type="ECO:0000313" key="2">
    <source>
        <dbReference type="Proteomes" id="UP000433181"/>
    </source>
</evidence>
<accession>A0A6I2UH99</accession>
<dbReference type="GeneID" id="96778060"/>
<keyword evidence="2" id="KW-1185">Reference proteome</keyword>
<proteinExistence type="predicted"/>
<organism evidence="1 2">
    <name type="scientific">Anaerovibrio slackiae</name>
    <dbReference type="NCBI Taxonomy" id="2652309"/>
    <lineage>
        <taxon>Bacteria</taxon>
        <taxon>Bacillati</taxon>
        <taxon>Bacillota</taxon>
        <taxon>Negativicutes</taxon>
        <taxon>Selenomonadales</taxon>
        <taxon>Selenomonadaceae</taxon>
        <taxon>Anaerovibrio</taxon>
    </lineage>
</organism>
<comment type="caution">
    <text evidence="1">The sequence shown here is derived from an EMBL/GenBank/DDBJ whole genome shotgun (WGS) entry which is preliminary data.</text>
</comment>
<reference evidence="1 2" key="1">
    <citation type="submission" date="2019-08" db="EMBL/GenBank/DDBJ databases">
        <title>In-depth cultivation of the pig gut microbiome towards novel bacterial diversity and tailored functional studies.</title>
        <authorList>
            <person name="Wylensek D."/>
            <person name="Hitch T.C.A."/>
            <person name="Clavel T."/>
        </authorList>
    </citation>
    <scope>NUCLEOTIDE SEQUENCE [LARGE SCALE GENOMIC DNA]</scope>
    <source>
        <strain evidence="1 2">WCA-693-APC-5D-A</strain>
    </source>
</reference>
<evidence type="ECO:0008006" key="3">
    <source>
        <dbReference type="Google" id="ProtNLM"/>
    </source>
</evidence>
<gene>
    <name evidence="1" type="ORF">FYJ84_03955</name>
</gene>
<dbReference type="Proteomes" id="UP000433181">
    <property type="component" value="Unassembled WGS sequence"/>
</dbReference>
<dbReference type="RefSeq" id="WP_205764092.1">
    <property type="nucleotide sequence ID" value="NZ_VUNR01000005.1"/>
</dbReference>